<organism evidence="1 2">
    <name type="scientific">Lactuca saligna</name>
    <name type="common">Willowleaf lettuce</name>
    <dbReference type="NCBI Taxonomy" id="75948"/>
    <lineage>
        <taxon>Eukaryota</taxon>
        <taxon>Viridiplantae</taxon>
        <taxon>Streptophyta</taxon>
        <taxon>Embryophyta</taxon>
        <taxon>Tracheophyta</taxon>
        <taxon>Spermatophyta</taxon>
        <taxon>Magnoliopsida</taxon>
        <taxon>eudicotyledons</taxon>
        <taxon>Gunneridae</taxon>
        <taxon>Pentapetalae</taxon>
        <taxon>asterids</taxon>
        <taxon>campanulids</taxon>
        <taxon>Asterales</taxon>
        <taxon>Asteraceae</taxon>
        <taxon>Cichorioideae</taxon>
        <taxon>Cichorieae</taxon>
        <taxon>Lactucinae</taxon>
        <taxon>Lactuca</taxon>
    </lineage>
</organism>
<gene>
    <name evidence="1" type="ORF">LSALG_LOCUS35424</name>
</gene>
<evidence type="ECO:0000313" key="2">
    <source>
        <dbReference type="Proteomes" id="UP001177003"/>
    </source>
</evidence>
<dbReference type="Proteomes" id="UP001177003">
    <property type="component" value="Chromosome 8"/>
</dbReference>
<dbReference type="EMBL" id="OX465084">
    <property type="protein sequence ID" value="CAI9296569.1"/>
    <property type="molecule type" value="Genomic_DNA"/>
</dbReference>
<sequence>MDNWEKDKQFGVNDMENVDAGEAFFGGLGPESGHTYVQTPPLIVDVEDNIATPIKGRIKMKSKFCSSDDETIKEQKREKTQKENNVAKRQLLLNNYADCDDEFWKLWGKKMGAVFVEHRLLRGIDMNWEFWSTLLGIGARWLLPKLNGVVSLKKKLDDGSFKSLGDSILSELDHISYWARFPNRQEPTKVKFVKGVPVETRQSPRDTGFTYRNRMTETIWKTKL</sequence>
<dbReference type="AlphaFoldDB" id="A0AA35ZQQ7"/>
<keyword evidence="2" id="KW-1185">Reference proteome</keyword>
<protein>
    <submittedName>
        <fullName evidence="1">Uncharacterized protein</fullName>
    </submittedName>
</protein>
<reference evidence="1" key="1">
    <citation type="submission" date="2023-04" db="EMBL/GenBank/DDBJ databases">
        <authorList>
            <person name="Vijverberg K."/>
            <person name="Xiong W."/>
            <person name="Schranz E."/>
        </authorList>
    </citation>
    <scope>NUCLEOTIDE SEQUENCE</scope>
</reference>
<accession>A0AA35ZQQ7</accession>
<proteinExistence type="predicted"/>
<evidence type="ECO:0000313" key="1">
    <source>
        <dbReference type="EMBL" id="CAI9296569.1"/>
    </source>
</evidence>
<name>A0AA35ZQQ7_LACSI</name>